<evidence type="ECO:0000313" key="2">
    <source>
        <dbReference type="EMBL" id="KAF2551381.1"/>
    </source>
</evidence>
<name>A0A8S9GXZ6_BRACR</name>
<dbReference type="Proteomes" id="UP000712281">
    <property type="component" value="Unassembled WGS sequence"/>
</dbReference>
<dbReference type="InterPro" id="IPR040256">
    <property type="entry name" value="At4g02000-like"/>
</dbReference>
<gene>
    <name evidence="2" type="ORF">F2Q68_00034832</name>
</gene>
<dbReference type="PANTHER" id="PTHR31286">
    <property type="entry name" value="GLYCINE-RICH CELL WALL STRUCTURAL PROTEIN 1.8-LIKE"/>
    <property type="match status" value="1"/>
</dbReference>
<dbReference type="Pfam" id="PF14111">
    <property type="entry name" value="DUF4283"/>
    <property type="match status" value="1"/>
</dbReference>
<reference evidence="2" key="1">
    <citation type="submission" date="2019-12" db="EMBL/GenBank/DDBJ databases">
        <title>Genome sequencing and annotation of Brassica cretica.</title>
        <authorList>
            <person name="Studholme D.J."/>
            <person name="Sarris P.F."/>
        </authorList>
    </citation>
    <scope>NUCLEOTIDE SEQUENCE</scope>
    <source>
        <strain evidence="2">PFS-001/15</strain>
        <tissue evidence="2">Leaf</tissue>
    </source>
</reference>
<protein>
    <recommendedName>
        <fullName evidence="1">DUF4283 domain-containing protein</fullName>
    </recommendedName>
</protein>
<dbReference type="InterPro" id="IPR025558">
    <property type="entry name" value="DUF4283"/>
</dbReference>
<evidence type="ECO:0000259" key="1">
    <source>
        <dbReference type="Pfam" id="PF14111"/>
    </source>
</evidence>
<proteinExistence type="predicted"/>
<sequence length="131" mass="15220">MGSLSRVKSAHMADLKRKGILYEDDDEPIRLTDQDGSQVIKEFRMSLIGKVLNAKKQNVEKLLQTMPSQWGMADRITANDLRNGKFLFNFSCEEDLKSVPRKGPFHYNYCMFVLVRWEPIVHDDYPWIIPG</sequence>
<comment type="caution">
    <text evidence="2">The sequence shown here is derived from an EMBL/GenBank/DDBJ whole genome shotgun (WGS) entry which is preliminary data.</text>
</comment>
<accession>A0A8S9GXZ6</accession>
<organism evidence="2 3">
    <name type="scientific">Brassica cretica</name>
    <name type="common">Mustard</name>
    <dbReference type="NCBI Taxonomy" id="69181"/>
    <lineage>
        <taxon>Eukaryota</taxon>
        <taxon>Viridiplantae</taxon>
        <taxon>Streptophyta</taxon>
        <taxon>Embryophyta</taxon>
        <taxon>Tracheophyta</taxon>
        <taxon>Spermatophyta</taxon>
        <taxon>Magnoliopsida</taxon>
        <taxon>eudicotyledons</taxon>
        <taxon>Gunneridae</taxon>
        <taxon>Pentapetalae</taxon>
        <taxon>rosids</taxon>
        <taxon>malvids</taxon>
        <taxon>Brassicales</taxon>
        <taxon>Brassicaceae</taxon>
        <taxon>Brassiceae</taxon>
        <taxon>Brassica</taxon>
    </lineage>
</organism>
<evidence type="ECO:0000313" key="3">
    <source>
        <dbReference type="Proteomes" id="UP000712281"/>
    </source>
</evidence>
<feature type="domain" description="DUF4283" evidence="1">
    <location>
        <begin position="41"/>
        <end position="119"/>
    </location>
</feature>
<dbReference type="AlphaFoldDB" id="A0A8S9GXZ6"/>
<dbReference type="EMBL" id="QGKW02001988">
    <property type="protein sequence ID" value="KAF2551381.1"/>
    <property type="molecule type" value="Genomic_DNA"/>
</dbReference>
<dbReference type="PANTHER" id="PTHR31286:SF162">
    <property type="entry name" value="DUF4283 DOMAIN-CONTAINING PROTEIN-RELATED"/>
    <property type="match status" value="1"/>
</dbReference>